<organism evidence="1 2">
    <name type="scientific">Lupinus albus</name>
    <name type="common">White lupine</name>
    <name type="synonym">Lupinus termis</name>
    <dbReference type="NCBI Taxonomy" id="3870"/>
    <lineage>
        <taxon>Eukaryota</taxon>
        <taxon>Viridiplantae</taxon>
        <taxon>Streptophyta</taxon>
        <taxon>Embryophyta</taxon>
        <taxon>Tracheophyta</taxon>
        <taxon>Spermatophyta</taxon>
        <taxon>Magnoliopsida</taxon>
        <taxon>eudicotyledons</taxon>
        <taxon>Gunneridae</taxon>
        <taxon>Pentapetalae</taxon>
        <taxon>rosids</taxon>
        <taxon>fabids</taxon>
        <taxon>Fabales</taxon>
        <taxon>Fabaceae</taxon>
        <taxon>Papilionoideae</taxon>
        <taxon>50 kb inversion clade</taxon>
        <taxon>genistoids sensu lato</taxon>
        <taxon>core genistoids</taxon>
        <taxon>Genisteae</taxon>
        <taxon>Lupinus</taxon>
    </lineage>
</organism>
<evidence type="ECO:0000313" key="1">
    <source>
        <dbReference type="EMBL" id="KAE9593631.1"/>
    </source>
</evidence>
<dbReference type="PANTHER" id="PTHR33975">
    <property type="entry name" value="MYELIN-ASSOCIATED OLIGODENDROCYTE BASIC PROTEIN"/>
    <property type="match status" value="1"/>
</dbReference>
<dbReference type="AlphaFoldDB" id="A0A6A4NWX5"/>
<comment type="caution">
    <text evidence="1">The sequence shown here is derived from an EMBL/GenBank/DDBJ whole genome shotgun (WGS) entry which is preliminary data.</text>
</comment>
<dbReference type="PANTHER" id="PTHR33975:SF2">
    <property type="entry name" value="MYELIN-ASSOCIATED OLIGODENDROCYTE BASIC PROTEIN"/>
    <property type="match status" value="1"/>
</dbReference>
<dbReference type="PIRSF" id="PIRSF037221">
    <property type="entry name" value="DUF1517"/>
    <property type="match status" value="1"/>
</dbReference>
<gene>
    <name evidence="1" type="ORF">Lalb_Chr18g0045101</name>
</gene>
<dbReference type="OrthoDB" id="542507at2759"/>
<reference evidence="2" key="1">
    <citation type="journal article" date="2020" name="Nat. Commun.">
        <title>Genome sequence of the cluster root forming white lupin.</title>
        <authorList>
            <person name="Hufnagel B."/>
            <person name="Marques A."/>
            <person name="Soriano A."/>
            <person name="Marques L."/>
            <person name="Divol F."/>
            <person name="Doumas P."/>
            <person name="Sallet E."/>
            <person name="Mancinotti D."/>
            <person name="Carrere S."/>
            <person name="Marande W."/>
            <person name="Arribat S."/>
            <person name="Keller J."/>
            <person name="Huneau C."/>
            <person name="Blein T."/>
            <person name="Aime D."/>
            <person name="Laguerre M."/>
            <person name="Taylor J."/>
            <person name="Schubert V."/>
            <person name="Nelson M."/>
            <person name="Geu-Flores F."/>
            <person name="Crespi M."/>
            <person name="Gallardo-Guerrero K."/>
            <person name="Delaux P.-M."/>
            <person name="Salse J."/>
            <person name="Berges H."/>
            <person name="Guyot R."/>
            <person name="Gouzy J."/>
            <person name="Peret B."/>
        </authorList>
    </citation>
    <scope>NUCLEOTIDE SEQUENCE [LARGE SCALE GENOMIC DNA]</scope>
    <source>
        <strain evidence="2">cv. Amiga</strain>
    </source>
</reference>
<accession>A0A6A4NWX5</accession>
<name>A0A6A4NWX5_LUPAL</name>
<dbReference type="Proteomes" id="UP000447434">
    <property type="component" value="Chromosome 18"/>
</dbReference>
<dbReference type="EMBL" id="WOCE01000018">
    <property type="protein sequence ID" value="KAE9593631.1"/>
    <property type="molecule type" value="Genomic_DNA"/>
</dbReference>
<dbReference type="InterPro" id="IPR010903">
    <property type="entry name" value="DUF1517"/>
</dbReference>
<keyword evidence="2" id="KW-1185">Reference proteome</keyword>
<dbReference type="InterPro" id="IPR053023">
    <property type="entry name" value="FLAP_modulator"/>
</dbReference>
<sequence>MTMSTTLFLGVTPLRNFISKHKTFPLNHLLQSQHTNFTFKSKPISKRLLISSFHKKPQQKQNSFNFLSDIITNTLKALHKPLIATLLLALLLTHDPNNSSMALAASGGRIGGRSFSSSRSSSSSSGSYSVPRTSLSSSSGGFSFSAPYYSPAPFGGGGFYVAPAFGIGAGSSLFFIMAGFAAFVLVSGFLSDRSEGSVLTGSEKTTVLKIQVGLLGMGRSIQKDLNKIAEDADTSSPEGLYYVLTETTLALLRHPDYCISAYSSVDLKRDIEDGEKRFNQLSIEERGKFDEETLVNVNNIKRQSTRSQRSNGFSNEYIVITILVAAEGRHKLPTINGSGDLKEALQKLGTIPADKILAVEVLWTPQNENDTLSERELLEDYPLLRPL</sequence>
<dbReference type="GO" id="GO:0009507">
    <property type="term" value="C:chloroplast"/>
    <property type="evidence" value="ECO:0007669"/>
    <property type="project" value="TreeGrafter"/>
</dbReference>
<proteinExistence type="predicted"/>
<evidence type="ECO:0000313" key="2">
    <source>
        <dbReference type="Proteomes" id="UP000447434"/>
    </source>
</evidence>
<dbReference type="Pfam" id="PF07466">
    <property type="entry name" value="DUF1517"/>
    <property type="match status" value="1"/>
</dbReference>
<protein>
    <submittedName>
        <fullName evidence="1">Uncharacterized protein</fullName>
    </submittedName>
</protein>